<evidence type="ECO:0000313" key="2">
    <source>
        <dbReference type="EMBL" id="QRG26785.1"/>
    </source>
</evidence>
<evidence type="ECO:0008006" key="4">
    <source>
        <dbReference type="Google" id="ProtNLM"/>
    </source>
</evidence>
<keyword evidence="3" id="KW-1185">Reference proteome</keyword>
<dbReference type="AlphaFoldDB" id="A0A7U3HWT4"/>
<reference evidence="2" key="1">
    <citation type="submission" date="2021-02" db="EMBL/GenBank/DDBJ databases">
        <title>Strain Y2R2, a novel species of the genus Halomonas.</title>
        <authorList>
            <person name="Huang H."/>
        </authorList>
    </citation>
    <scope>NUCLEOTIDE SEQUENCE</scope>
    <source>
        <strain evidence="2">Y2R2</strain>
    </source>
</reference>
<keyword evidence="1" id="KW-1133">Transmembrane helix</keyword>
<dbReference type="KEGG" id="hbh:E4T21_21540"/>
<name>A0A7U3HWT4_9GAMM</name>
<feature type="transmembrane region" description="Helical" evidence="1">
    <location>
        <begin position="27"/>
        <end position="46"/>
    </location>
</feature>
<proteinExistence type="predicted"/>
<protein>
    <recommendedName>
        <fullName evidence="4">Glycine zipper 2TM domain-containing protein</fullName>
    </recommendedName>
</protein>
<keyword evidence="1" id="KW-0472">Membrane</keyword>
<dbReference type="EMBL" id="CP038437">
    <property type="protein sequence ID" value="QRG26785.1"/>
    <property type="molecule type" value="Genomic_DNA"/>
</dbReference>
<keyword evidence="1" id="KW-0812">Transmembrane</keyword>
<gene>
    <name evidence="2" type="ORF">E4T21_21540</name>
</gene>
<organism evidence="2 3">
    <name type="scientific">Halomonas binhaiensis</name>
    <dbReference type="NCBI Taxonomy" id="2562282"/>
    <lineage>
        <taxon>Bacteria</taxon>
        <taxon>Pseudomonadati</taxon>
        <taxon>Pseudomonadota</taxon>
        <taxon>Gammaproteobacteria</taxon>
        <taxon>Oceanospirillales</taxon>
        <taxon>Halomonadaceae</taxon>
        <taxon>Halomonas</taxon>
    </lineage>
</organism>
<dbReference type="RefSeq" id="WP_205423383.1">
    <property type="nucleotide sequence ID" value="NZ_CP038437.2"/>
</dbReference>
<accession>A0A7U3HWT4</accession>
<dbReference type="Proteomes" id="UP000324285">
    <property type="component" value="Chromosome"/>
</dbReference>
<evidence type="ECO:0000313" key="3">
    <source>
        <dbReference type="Proteomes" id="UP000324285"/>
    </source>
</evidence>
<sequence length="67" mass="7202">MTNRVQAPREVCRQVLATPRRLVQDPYAILGTAAGAVIGGVIGLQIGGGGGRRSYAAWRDRWWTGGH</sequence>
<evidence type="ECO:0000256" key="1">
    <source>
        <dbReference type="SAM" id="Phobius"/>
    </source>
</evidence>